<evidence type="ECO:0000256" key="2">
    <source>
        <dbReference type="ARBA" id="ARBA00022540"/>
    </source>
</evidence>
<dbReference type="Pfam" id="PF08597">
    <property type="entry name" value="eIF3_subunit"/>
    <property type="match status" value="1"/>
</dbReference>
<dbReference type="InParanoid" id="A2D9N1"/>
<dbReference type="InterPro" id="IPR013906">
    <property type="entry name" value="eIF3j"/>
</dbReference>
<proteinExistence type="inferred from homology"/>
<comment type="subunit">
    <text evidence="4">Component of the eukaryotic translation initiation factor 3 (eIF-3) complex.</text>
</comment>
<name>A2D9N1_TRIV3</name>
<keyword evidence="3 4" id="KW-0648">Protein biosynthesis</keyword>
<keyword evidence="7" id="KW-1185">Reference proteome</keyword>
<dbReference type="GO" id="GO:0005852">
    <property type="term" value="C:eukaryotic translation initiation factor 3 complex"/>
    <property type="evidence" value="ECO:0000318"/>
    <property type="project" value="GO_Central"/>
</dbReference>
<dbReference type="GO" id="GO:0001732">
    <property type="term" value="P:formation of cytoplasmic translation initiation complex"/>
    <property type="evidence" value="ECO:0007669"/>
    <property type="project" value="UniProtKB-UniRule"/>
</dbReference>
<sequence>MLLDADDLDLSGSGSGSENEDKSEDNAWDAPAAVPTKKEEPVFESWEDAPDYEELERQKKEAEERAAREKQEAIEAEKRRKEEKKAFREAAKARLMESSSDDEGGLFDIEAAHEQEKHQDFAVAMDMLGATNEKVTVDDYMNFVPRVVSDFNGLRQKLVEVLKQKVDFKSKEAPQLLAYFIRCLIDDYKGEQMKTLDSELIKIINEKLQQTRAKQGKNTKKKTSTKVYMNIKDDGKDNDDDFM</sequence>
<dbReference type="EMBL" id="DS113181">
    <property type="protein sequence ID" value="EAY22887.1"/>
    <property type="molecule type" value="Genomic_DNA"/>
</dbReference>
<dbReference type="Proteomes" id="UP000001542">
    <property type="component" value="Unassembled WGS sequence"/>
</dbReference>
<reference evidence="6" key="2">
    <citation type="journal article" date="2007" name="Science">
        <title>Draft genome sequence of the sexually transmitted pathogen Trichomonas vaginalis.</title>
        <authorList>
            <person name="Carlton J.M."/>
            <person name="Hirt R.P."/>
            <person name="Silva J.C."/>
            <person name="Delcher A.L."/>
            <person name="Schatz M."/>
            <person name="Zhao Q."/>
            <person name="Wortman J.R."/>
            <person name="Bidwell S.L."/>
            <person name="Alsmark U.C.M."/>
            <person name="Besteiro S."/>
            <person name="Sicheritz-Ponten T."/>
            <person name="Noel C.J."/>
            <person name="Dacks J.B."/>
            <person name="Foster P.G."/>
            <person name="Simillion C."/>
            <person name="Van de Peer Y."/>
            <person name="Miranda-Saavedra D."/>
            <person name="Barton G.J."/>
            <person name="Westrop G.D."/>
            <person name="Mueller S."/>
            <person name="Dessi D."/>
            <person name="Fiori P.L."/>
            <person name="Ren Q."/>
            <person name="Paulsen I."/>
            <person name="Zhang H."/>
            <person name="Bastida-Corcuera F.D."/>
            <person name="Simoes-Barbosa A."/>
            <person name="Brown M.T."/>
            <person name="Hayes R.D."/>
            <person name="Mukherjee M."/>
            <person name="Okumura C.Y."/>
            <person name="Schneider R."/>
            <person name="Smith A.J."/>
            <person name="Vanacova S."/>
            <person name="Villalvazo M."/>
            <person name="Haas B.J."/>
            <person name="Pertea M."/>
            <person name="Feldblyum T.V."/>
            <person name="Utterback T.R."/>
            <person name="Shu C.L."/>
            <person name="Osoegawa K."/>
            <person name="de Jong P.J."/>
            <person name="Hrdy I."/>
            <person name="Horvathova L."/>
            <person name="Zubacova Z."/>
            <person name="Dolezal P."/>
            <person name="Malik S.B."/>
            <person name="Logsdon J.M. Jr."/>
            <person name="Henze K."/>
            <person name="Gupta A."/>
            <person name="Wang C.C."/>
            <person name="Dunne R.L."/>
            <person name="Upcroft J.A."/>
            <person name="Upcroft P."/>
            <person name="White O."/>
            <person name="Salzberg S.L."/>
            <person name="Tang P."/>
            <person name="Chiu C.-H."/>
            <person name="Lee Y.-S."/>
            <person name="Embley T.M."/>
            <person name="Coombs G.H."/>
            <person name="Mottram J.C."/>
            <person name="Tachezy J."/>
            <person name="Fraser-Liggett C.M."/>
            <person name="Johnson P.J."/>
        </authorList>
    </citation>
    <scope>NUCLEOTIDE SEQUENCE [LARGE SCALE GENOMIC DNA]</scope>
    <source>
        <strain evidence="6">G3</strain>
    </source>
</reference>
<feature type="compositionally biased region" description="Basic and acidic residues" evidence="5">
    <location>
        <begin position="55"/>
        <end position="81"/>
    </location>
</feature>
<protein>
    <recommendedName>
        <fullName evidence="4">Eukaryotic translation initiation factor 3 subunit J</fullName>
        <shortName evidence="4">eIF3j</shortName>
    </recommendedName>
</protein>
<dbReference type="KEGG" id="tva:5468446"/>
<dbReference type="Gene3D" id="1.10.246.60">
    <property type="entry name" value="Eukaryotic translation initiation factor 3 like domains"/>
    <property type="match status" value="1"/>
</dbReference>
<dbReference type="AlphaFoldDB" id="A2D9N1"/>
<evidence type="ECO:0000256" key="1">
    <source>
        <dbReference type="ARBA" id="ARBA00022490"/>
    </source>
</evidence>
<dbReference type="GO" id="GO:0003743">
    <property type="term" value="F:translation initiation factor activity"/>
    <property type="evidence" value="ECO:0007669"/>
    <property type="project" value="UniProtKB-UniRule"/>
</dbReference>
<evidence type="ECO:0000313" key="6">
    <source>
        <dbReference type="EMBL" id="EAY22887.1"/>
    </source>
</evidence>
<evidence type="ECO:0000256" key="5">
    <source>
        <dbReference type="SAM" id="MobiDB-lite"/>
    </source>
</evidence>
<evidence type="ECO:0000256" key="3">
    <source>
        <dbReference type="ARBA" id="ARBA00022917"/>
    </source>
</evidence>
<feature type="compositionally biased region" description="Acidic residues" evidence="5">
    <location>
        <begin position="45"/>
        <end position="54"/>
    </location>
</feature>
<dbReference type="PANTHER" id="PTHR21681">
    <property type="entry name" value="EUKARYOTIC TRANSLATION INITIATION FACTOR 3 SUBUNIT J"/>
    <property type="match status" value="1"/>
</dbReference>
<keyword evidence="1 4" id="KW-0963">Cytoplasm</keyword>
<dbReference type="InterPro" id="IPR023194">
    <property type="entry name" value="eIF3-like_dom_sf"/>
</dbReference>
<dbReference type="HAMAP" id="MF_03009">
    <property type="entry name" value="eIF3j"/>
    <property type="match status" value="1"/>
</dbReference>
<gene>
    <name evidence="6" type="ORF">TVAG_076340</name>
</gene>
<comment type="function">
    <text evidence="4">Component of the eukaryotic translation initiation factor 3 (eIF-3) complex, which is involved in protein synthesis of a specialized repertoire of mRNAs and, together with other initiation factors, stimulates binding of mRNA and methionyl-tRNAi to the 40S ribosome. The eIF-3 complex specifically targets and initiates translation of a subset of mRNAs involved in cell proliferation.</text>
</comment>
<dbReference type="RefSeq" id="XP_001583873.1">
    <property type="nucleotide sequence ID" value="XM_001583823.1"/>
</dbReference>
<comment type="subcellular location">
    <subcellularLocation>
        <location evidence="4">Cytoplasm</location>
    </subcellularLocation>
</comment>
<comment type="similarity">
    <text evidence="4">Belongs to the eIF-3 subunit J family.</text>
</comment>
<dbReference type="VEuPathDB" id="TrichDB:TVAG_076340"/>
<accession>A2D9N1</accession>
<evidence type="ECO:0000256" key="4">
    <source>
        <dbReference type="HAMAP-Rule" id="MF_03009"/>
    </source>
</evidence>
<feature type="region of interest" description="Disordered" evidence="5">
    <location>
        <begin position="1"/>
        <end position="81"/>
    </location>
</feature>
<reference evidence="6" key="1">
    <citation type="submission" date="2006-10" db="EMBL/GenBank/DDBJ databases">
        <authorList>
            <person name="Amadeo P."/>
            <person name="Zhao Q."/>
            <person name="Wortman J."/>
            <person name="Fraser-Liggett C."/>
            <person name="Carlton J."/>
        </authorList>
    </citation>
    <scope>NUCLEOTIDE SEQUENCE</scope>
    <source>
        <strain evidence="6">G3</strain>
    </source>
</reference>
<evidence type="ECO:0000313" key="7">
    <source>
        <dbReference type="Proteomes" id="UP000001542"/>
    </source>
</evidence>
<dbReference type="PANTHER" id="PTHR21681:SF0">
    <property type="entry name" value="EUKARYOTIC TRANSLATION INITIATION FACTOR 3 SUBUNIT J"/>
    <property type="match status" value="1"/>
</dbReference>
<organism evidence="6 7">
    <name type="scientific">Trichomonas vaginalis (strain ATCC PRA-98 / G3)</name>
    <dbReference type="NCBI Taxonomy" id="412133"/>
    <lineage>
        <taxon>Eukaryota</taxon>
        <taxon>Metamonada</taxon>
        <taxon>Parabasalia</taxon>
        <taxon>Trichomonadida</taxon>
        <taxon>Trichomonadidae</taxon>
        <taxon>Trichomonas</taxon>
    </lineage>
</organism>
<dbReference type="GO" id="GO:0016282">
    <property type="term" value="C:eukaryotic 43S preinitiation complex"/>
    <property type="evidence" value="ECO:0007669"/>
    <property type="project" value="UniProtKB-UniRule"/>
</dbReference>
<dbReference type="VEuPathDB" id="TrichDB:TVAGG3_0292680"/>
<keyword evidence="2 4" id="KW-0396">Initiation factor</keyword>
<dbReference type="GO" id="GO:0033290">
    <property type="term" value="C:eukaryotic 48S preinitiation complex"/>
    <property type="evidence" value="ECO:0007669"/>
    <property type="project" value="UniProtKB-UniRule"/>
</dbReference>
<dbReference type="STRING" id="5722.A2D9N1"/>